<evidence type="ECO:0000313" key="15">
    <source>
        <dbReference type="Proteomes" id="UP000828390"/>
    </source>
</evidence>
<evidence type="ECO:0000256" key="4">
    <source>
        <dbReference type="ARBA" id="ARBA00022729"/>
    </source>
</evidence>
<dbReference type="GO" id="GO:0005886">
    <property type="term" value="C:plasma membrane"/>
    <property type="evidence" value="ECO:0007669"/>
    <property type="project" value="InterPro"/>
</dbReference>
<evidence type="ECO:0000256" key="2">
    <source>
        <dbReference type="ARBA" id="ARBA00022536"/>
    </source>
</evidence>
<dbReference type="GO" id="GO:0007156">
    <property type="term" value="P:homophilic cell adhesion via plasma membrane adhesion molecules"/>
    <property type="evidence" value="ECO:0007669"/>
    <property type="project" value="InterPro"/>
</dbReference>
<feature type="domain" description="Cadherin" evidence="13">
    <location>
        <begin position="846"/>
        <end position="950"/>
    </location>
</feature>
<feature type="domain" description="Cadherin" evidence="13">
    <location>
        <begin position="741"/>
        <end position="845"/>
    </location>
</feature>
<keyword evidence="9" id="KW-0472">Membrane</keyword>
<dbReference type="PROSITE" id="PS00232">
    <property type="entry name" value="CADHERIN_1"/>
    <property type="match status" value="2"/>
</dbReference>
<dbReference type="PANTHER" id="PTHR24026:SF136">
    <property type="entry name" value="PROTOCADHERIN-23"/>
    <property type="match status" value="1"/>
</dbReference>
<feature type="domain" description="Cadherin" evidence="13">
    <location>
        <begin position="951"/>
        <end position="1055"/>
    </location>
</feature>
<evidence type="ECO:0000256" key="5">
    <source>
        <dbReference type="ARBA" id="ARBA00022737"/>
    </source>
</evidence>
<dbReference type="FunFam" id="2.60.40.60:FF:000033">
    <property type="entry name" value="FAT atypical cadherin 1"/>
    <property type="match status" value="2"/>
</dbReference>
<evidence type="ECO:0000256" key="12">
    <source>
        <dbReference type="PROSITE-ProRule" id="PRU00043"/>
    </source>
</evidence>
<sequence>MKWGTMAVQSMSSVTKCLVWVTALCLATVTLTTEGAGLYDLRFTQNVYNVSVPENSHGKTFAIPASKMGIYIPENLPVTITYQLLDTTEDLFKVEDRLVGDFSFLLIRTHSGSYGRLNREFKSEYHFKVKAVAESNGVTFETTANVIVYISDLNDLQPLFDQTSYEVTVPEDTQLHQSIAQVSAYDGDQGINREIYYSFVDKTNMFAIHPTSGVVTLTRPLNYFLKKEYTLQILAQDRGPISTQSTRKRPATLLVQVRPVNYFPPDINVKKLPTVIEPSQGEVVLAIVKVQDRDIGENGKVKTVQLVQSPAKELISLQKGGQEGEYRVVLRPSAQVETPNPGFNLTVQAIDNGAPALDRNETFYITVYDSNVIPKFTVSAISVHVEEIAPINTPITYVQAESNRKFDIRYEIVGGNTFNLFKVNHISGLVSTSAILDAEKLRNVQLKIVVYNAVQRNLRSSDTCIVNITIVDNNDNSPQFHITDNVSEIYIQENLPIGSSIFKIGVTDLDQNENGKISFSIINAKNVPFEIEPFTGIIRTSSILDYETMRHSYKLNIRISDWGLPFSRENEMIFTVNLQDTNDNKPQFETGNCTGVIHRKTPVGTEVQVVPAIDFDVNDILQYHIEAGNENTCFAINNGTARLTLNCPLGVIKETSQRLRLVSKDGLHDSDPVDIQIDITDDPADQRLSGKHVNIVCQRTDIYQRLQNLVALSHTNNEPTDFGIAKTTLPDAVNTAPKFNNSVPKNLDLSEGVAVDSMVARFQAVDQDAGYNGKLVYVIRSGDVEGYFKIDMFTGTLKVMSPLDREFRDEYRLLLEVSDLGSPLLLSNISVDIKVLDENDNAPKFNQDLYTVTISESINVNSTVAQVSATDKDLGKNAEIVYTIVSNTDHFSINPSNGIIKVNKPLDREKYPVYQVLVRASDRGEKLVSLSSTATVLVELTDVNDVVPEFTPNSYSVRIREDHPVGSVVTVVTAADTDEGKFGEVSYHLVYGEDFFEIDSETGVIRIIKGLDYESHQVHNISVRAQDGGIPPLVSVCFINIEVSDVNENFLAPVFESFFAIGYVSENEPIGVTVMFVKAYDPDGDGVTYSIRDGSGLGRFTIDSNGKLFKLKSIFLISYSCKNICMYSKRTPEFLSVT</sequence>
<dbReference type="SMART" id="SM00112">
    <property type="entry name" value="CA"/>
    <property type="match status" value="9"/>
</dbReference>
<dbReference type="PRINTS" id="PR00205">
    <property type="entry name" value="CADHERIN"/>
</dbReference>
<evidence type="ECO:0000259" key="13">
    <source>
        <dbReference type="PROSITE" id="PS50268"/>
    </source>
</evidence>
<evidence type="ECO:0000313" key="14">
    <source>
        <dbReference type="EMBL" id="KAH3830960.1"/>
    </source>
</evidence>
<reference evidence="14" key="2">
    <citation type="submission" date="2020-11" db="EMBL/GenBank/DDBJ databases">
        <authorList>
            <person name="McCartney M.A."/>
            <person name="Auch B."/>
            <person name="Kono T."/>
            <person name="Mallez S."/>
            <person name="Becker A."/>
            <person name="Gohl D.M."/>
            <person name="Silverstein K.A.T."/>
            <person name="Koren S."/>
            <person name="Bechman K.B."/>
            <person name="Herman A."/>
            <person name="Abrahante J.E."/>
            <person name="Garbe J."/>
        </authorList>
    </citation>
    <scope>NUCLEOTIDE SEQUENCE</scope>
    <source>
        <strain evidence="14">Duluth1</strain>
        <tissue evidence="14">Whole animal</tissue>
    </source>
</reference>
<dbReference type="Gene3D" id="2.60.40.60">
    <property type="entry name" value="Cadherins"/>
    <property type="match status" value="10"/>
</dbReference>
<evidence type="ECO:0000256" key="11">
    <source>
        <dbReference type="ARBA" id="ARBA00023180"/>
    </source>
</evidence>
<keyword evidence="11" id="KW-0325">Glycoprotein</keyword>
<feature type="domain" description="Cadherin" evidence="13">
    <location>
        <begin position="44"/>
        <end position="160"/>
    </location>
</feature>
<evidence type="ECO:0000256" key="1">
    <source>
        <dbReference type="ARBA" id="ARBA00004167"/>
    </source>
</evidence>
<accession>A0A9D4JZV5</accession>
<dbReference type="CDD" id="cd11304">
    <property type="entry name" value="Cadherin_repeat"/>
    <property type="match status" value="9"/>
</dbReference>
<evidence type="ECO:0000256" key="8">
    <source>
        <dbReference type="ARBA" id="ARBA00022989"/>
    </source>
</evidence>
<evidence type="ECO:0000256" key="10">
    <source>
        <dbReference type="ARBA" id="ARBA00023157"/>
    </source>
</evidence>
<keyword evidence="3" id="KW-0812">Transmembrane</keyword>
<keyword evidence="2" id="KW-0245">EGF-like domain</keyword>
<dbReference type="FunFam" id="2.60.40.60:FF:000015">
    <property type="entry name" value="FAT atypical cadherin 1"/>
    <property type="match status" value="2"/>
</dbReference>
<dbReference type="InterPro" id="IPR020894">
    <property type="entry name" value="Cadherin_CS"/>
</dbReference>
<dbReference type="PANTHER" id="PTHR24026">
    <property type="entry name" value="FAT ATYPICAL CADHERIN-RELATED"/>
    <property type="match status" value="1"/>
</dbReference>
<feature type="domain" description="Cadherin" evidence="13">
    <location>
        <begin position="377"/>
        <end position="480"/>
    </location>
</feature>
<dbReference type="AlphaFoldDB" id="A0A9D4JZV5"/>
<name>A0A9D4JZV5_DREPO</name>
<comment type="subcellular location">
    <subcellularLocation>
        <location evidence="1">Membrane</location>
        <topology evidence="1">Single-pass membrane protein</topology>
    </subcellularLocation>
</comment>
<gene>
    <name evidence="14" type="ORF">DPMN_104218</name>
</gene>
<feature type="domain" description="Cadherin" evidence="13">
    <location>
        <begin position="161"/>
        <end position="267"/>
    </location>
</feature>
<dbReference type="InterPro" id="IPR002126">
    <property type="entry name" value="Cadherin-like_dom"/>
</dbReference>
<organism evidence="14 15">
    <name type="scientific">Dreissena polymorpha</name>
    <name type="common">Zebra mussel</name>
    <name type="synonym">Mytilus polymorpha</name>
    <dbReference type="NCBI Taxonomy" id="45954"/>
    <lineage>
        <taxon>Eukaryota</taxon>
        <taxon>Metazoa</taxon>
        <taxon>Spiralia</taxon>
        <taxon>Lophotrochozoa</taxon>
        <taxon>Mollusca</taxon>
        <taxon>Bivalvia</taxon>
        <taxon>Autobranchia</taxon>
        <taxon>Heteroconchia</taxon>
        <taxon>Euheterodonta</taxon>
        <taxon>Imparidentia</taxon>
        <taxon>Neoheterodontei</taxon>
        <taxon>Myida</taxon>
        <taxon>Dreissenoidea</taxon>
        <taxon>Dreissenidae</taxon>
        <taxon>Dreissena</taxon>
    </lineage>
</organism>
<dbReference type="SUPFAM" id="SSF49313">
    <property type="entry name" value="Cadherin-like"/>
    <property type="match status" value="10"/>
</dbReference>
<comment type="caution">
    <text evidence="14">The sequence shown here is derived from an EMBL/GenBank/DDBJ whole genome shotgun (WGS) entry which is preliminary data.</text>
</comment>
<keyword evidence="10" id="KW-1015">Disulfide bond</keyword>
<protein>
    <recommendedName>
        <fullName evidence="13">Cadherin domain-containing protein</fullName>
    </recommendedName>
</protein>
<evidence type="ECO:0000256" key="7">
    <source>
        <dbReference type="ARBA" id="ARBA00022889"/>
    </source>
</evidence>
<dbReference type="FunFam" id="2.60.40.60:FF:000039">
    <property type="entry name" value="FAT atypical cadherin 3"/>
    <property type="match status" value="1"/>
</dbReference>
<dbReference type="PROSITE" id="PS50268">
    <property type="entry name" value="CADHERIN_2"/>
    <property type="match status" value="8"/>
</dbReference>
<keyword evidence="7" id="KW-0130">Cell adhesion</keyword>
<feature type="domain" description="Cadherin" evidence="13">
    <location>
        <begin position="483"/>
        <end position="588"/>
    </location>
</feature>
<keyword evidence="15" id="KW-1185">Reference proteome</keyword>
<evidence type="ECO:0000256" key="9">
    <source>
        <dbReference type="ARBA" id="ARBA00023136"/>
    </source>
</evidence>
<proteinExistence type="predicted"/>
<feature type="domain" description="Cadherin" evidence="13">
    <location>
        <begin position="281"/>
        <end position="376"/>
    </location>
</feature>
<dbReference type="EMBL" id="JAIWYP010000004">
    <property type="protein sequence ID" value="KAH3830960.1"/>
    <property type="molecule type" value="Genomic_DNA"/>
</dbReference>
<dbReference type="GO" id="GO:0005509">
    <property type="term" value="F:calcium ion binding"/>
    <property type="evidence" value="ECO:0007669"/>
    <property type="project" value="UniProtKB-UniRule"/>
</dbReference>
<keyword evidence="8" id="KW-1133">Transmembrane helix</keyword>
<keyword evidence="4" id="KW-0732">Signal</keyword>
<dbReference type="Proteomes" id="UP000828390">
    <property type="component" value="Unassembled WGS sequence"/>
</dbReference>
<keyword evidence="6 12" id="KW-0106">Calcium</keyword>
<dbReference type="Pfam" id="PF00028">
    <property type="entry name" value="Cadherin"/>
    <property type="match status" value="6"/>
</dbReference>
<dbReference type="FunFam" id="2.60.40.60:FF:000064">
    <property type="entry name" value="FAT atypical cadherin 1"/>
    <property type="match status" value="1"/>
</dbReference>
<dbReference type="InterPro" id="IPR015919">
    <property type="entry name" value="Cadherin-like_sf"/>
</dbReference>
<keyword evidence="5" id="KW-0677">Repeat</keyword>
<reference evidence="14" key="1">
    <citation type="journal article" date="2019" name="bioRxiv">
        <title>The Genome of the Zebra Mussel, Dreissena polymorpha: A Resource for Invasive Species Research.</title>
        <authorList>
            <person name="McCartney M.A."/>
            <person name="Auch B."/>
            <person name="Kono T."/>
            <person name="Mallez S."/>
            <person name="Zhang Y."/>
            <person name="Obille A."/>
            <person name="Becker A."/>
            <person name="Abrahante J.E."/>
            <person name="Garbe J."/>
            <person name="Badalamenti J.P."/>
            <person name="Herman A."/>
            <person name="Mangelson H."/>
            <person name="Liachko I."/>
            <person name="Sullivan S."/>
            <person name="Sone E.D."/>
            <person name="Koren S."/>
            <person name="Silverstein K.A.T."/>
            <person name="Beckman K.B."/>
            <person name="Gohl D.M."/>
        </authorList>
    </citation>
    <scope>NUCLEOTIDE SEQUENCE</scope>
    <source>
        <strain evidence="14">Duluth1</strain>
        <tissue evidence="14">Whole animal</tissue>
    </source>
</reference>
<evidence type="ECO:0000256" key="6">
    <source>
        <dbReference type="ARBA" id="ARBA00022837"/>
    </source>
</evidence>
<evidence type="ECO:0000256" key="3">
    <source>
        <dbReference type="ARBA" id="ARBA00022692"/>
    </source>
</evidence>